<sequence length="87" mass="10230">MAARATTSRSFVSVRNSWKKLISLLYYNRVQTETPHEHFFSLSFLFCYSIIKTIEYKSKLIQIFLVEADLAFSLTMVRCGCIIELYF</sequence>
<dbReference type="AlphaFoldDB" id="A0A1G2RL27"/>
<organism evidence="1 2">
    <name type="scientific">Candidatus Wildermuthbacteria bacterium RIFCSPLOWO2_01_FULL_48_29</name>
    <dbReference type="NCBI Taxonomy" id="1802462"/>
    <lineage>
        <taxon>Bacteria</taxon>
        <taxon>Candidatus Wildermuthiibacteriota</taxon>
    </lineage>
</organism>
<dbReference type="EMBL" id="MHUH01000017">
    <property type="protein sequence ID" value="OHA73555.1"/>
    <property type="molecule type" value="Genomic_DNA"/>
</dbReference>
<accession>A0A1G2RL27</accession>
<comment type="caution">
    <text evidence="1">The sequence shown here is derived from an EMBL/GenBank/DDBJ whole genome shotgun (WGS) entry which is preliminary data.</text>
</comment>
<evidence type="ECO:0000313" key="1">
    <source>
        <dbReference type="EMBL" id="OHA73555.1"/>
    </source>
</evidence>
<name>A0A1G2RL27_9BACT</name>
<gene>
    <name evidence="1" type="ORF">A2940_02510</name>
</gene>
<dbReference type="Proteomes" id="UP000178421">
    <property type="component" value="Unassembled WGS sequence"/>
</dbReference>
<protein>
    <submittedName>
        <fullName evidence="1">Uncharacterized protein</fullName>
    </submittedName>
</protein>
<evidence type="ECO:0000313" key="2">
    <source>
        <dbReference type="Proteomes" id="UP000178421"/>
    </source>
</evidence>
<reference evidence="1 2" key="1">
    <citation type="journal article" date="2016" name="Nat. Commun.">
        <title>Thousands of microbial genomes shed light on interconnected biogeochemical processes in an aquifer system.</title>
        <authorList>
            <person name="Anantharaman K."/>
            <person name="Brown C.T."/>
            <person name="Hug L.A."/>
            <person name="Sharon I."/>
            <person name="Castelle C.J."/>
            <person name="Probst A.J."/>
            <person name="Thomas B.C."/>
            <person name="Singh A."/>
            <person name="Wilkins M.J."/>
            <person name="Karaoz U."/>
            <person name="Brodie E.L."/>
            <person name="Williams K.H."/>
            <person name="Hubbard S.S."/>
            <person name="Banfield J.F."/>
        </authorList>
    </citation>
    <scope>NUCLEOTIDE SEQUENCE [LARGE SCALE GENOMIC DNA]</scope>
</reference>
<proteinExistence type="predicted"/>